<dbReference type="EnsemblPlants" id="PNT77065">
    <property type="protein sequence ID" value="PNT77065"/>
    <property type="gene ID" value="BRADI_1g57295v3"/>
</dbReference>
<evidence type="ECO:0000256" key="2">
    <source>
        <dbReference type="ARBA" id="ARBA00004613"/>
    </source>
</evidence>
<dbReference type="EnsemblPlants" id="KQK20882">
    <property type="protein sequence ID" value="KQK20882"/>
    <property type="gene ID" value="BRADI_1g57290v3"/>
</dbReference>
<evidence type="ECO:0000256" key="4">
    <source>
        <dbReference type="ARBA" id="ARBA00022656"/>
    </source>
</evidence>
<sequence>MASNNGLKSVIICILILGLVLEQVQVEGKSCCKNTSSRLCYNACRKAGGSQGACASTCGCIHIDGKRCPADYPSMHLLPDSRESDAIKYCNIGCSSTVCDNMNHVFRGEENVELCFDACVSLCNGTEAAVASVAA</sequence>
<keyword evidence="6" id="KW-0611">Plant defense</keyword>
<evidence type="ECO:0000313" key="15">
    <source>
        <dbReference type="Proteomes" id="UP000008810"/>
    </source>
</evidence>
<dbReference type="EnsemblPlants" id="PNT77063">
    <property type="protein sequence ID" value="PNT77063"/>
    <property type="gene ID" value="BRADI_1g57294v3"/>
</dbReference>
<dbReference type="PROSITE" id="PS00271">
    <property type="entry name" value="THIONIN"/>
    <property type="match status" value="1"/>
</dbReference>
<dbReference type="Gramene" id="KQK20882">
    <property type="protein sequence ID" value="KQK20882"/>
    <property type="gene ID" value="BRADI_1g57290v3"/>
</dbReference>
<evidence type="ECO:0000313" key="13">
    <source>
        <dbReference type="EMBL" id="PNT77065.1"/>
    </source>
</evidence>
<dbReference type="GO" id="GO:0006952">
    <property type="term" value="P:defense response"/>
    <property type="evidence" value="ECO:0007669"/>
    <property type="project" value="UniProtKB-KW"/>
</dbReference>
<evidence type="ECO:0000313" key="10">
    <source>
        <dbReference type="EMBL" id="KQK20882.1"/>
    </source>
</evidence>
<dbReference type="KEGG" id="bdi:100841368"/>
<dbReference type="PANTHER" id="PTHR33920">
    <property type="entry name" value="THIONIN-2.1-RELATED"/>
    <property type="match status" value="1"/>
</dbReference>
<dbReference type="Pfam" id="PF00321">
    <property type="entry name" value="Thionin"/>
    <property type="match status" value="1"/>
</dbReference>
<keyword evidence="7" id="KW-1015">Disulfide bond</keyword>
<keyword evidence="4" id="KW-0800">Toxin</keyword>
<evidence type="ECO:0000256" key="8">
    <source>
        <dbReference type="ARBA" id="ARBA00043965"/>
    </source>
</evidence>
<dbReference type="EnsemblPlants" id="PNT77064">
    <property type="protein sequence ID" value="PNT77064"/>
    <property type="gene ID" value="BRADI_1g57291v3"/>
</dbReference>
<dbReference type="PRINTS" id="PR00287">
    <property type="entry name" value="THIONIN"/>
</dbReference>
<reference evidence="10" key="2">
    <citation type="submission" date="2017-06" db="EMBL/GenBank/DDBJ databases">
        <title>WGS assembly of Brachypodium distachyon.</title>
        <authorList>
            <consortium name="The International Brachypodium Initiative"/>
            <person name="Lucas S."/>
            <person name="Harmon-Smith M."/>
            <person name="Lail K."/>
            <person name="Tice H."/>
            <person name="Grimwood J."/>
            <person name="Bruce D."/>
            <person name="Barry K."/>
            <person name="Shu S."/>
            <person name="Lindquist E."/>
            <person name="Wang M."/>
            <person name="Pitluck S."/>
            <person name="Vogel J.P."/>
            <person name="Garvin D.F."/>
            <person name="Mockler T.C."/>
            <person name="Schmutz J."/>
            <person name="Rokhsar D."/>
            <person name="Bevan M.W."/>
        </authorList>
    </citation>
    <scope>NUCLEOTIDE SEQUENCE</scope>
    <source>
        <strain evidence="10">Bd21</strain>
    </source>
</reference>
<evidence type="ECO:0000256" key="6">
    <source>
        <dbReference type="ARBA" id="ARBA00022821"/>
    </source>
</evidence>
<comment type="subcellular location">
    <subcellularLocation>
        <location evidence="2">Secreted</location>
    </subcellularLocation>
</comment>
<protein>
    <submittedName>
        <fullName evidence="10 14">Uncharacterized protein</fullName>
    </submittedName>
</protein>
<comment type="similarity">
    <text evidence="8">Belongs to the plant thionin (TC 1.C.44) family. 4 C-C subfamily.</text>
</comment>
<dbReference type="InterPro" id="IPR036391">
    <property type="entry name" value="Thionin-like_sf"/>
</dbReference>
<dbReference type="AlphaFoldDB" id="A0A0Q3S700"/>
<reference evidence="14" key="3">
    <citation type="submission" date="2018-08" db="UniProtKB">
        <authorList>
            <consortium name="EnsemblPlants"/>
        </authorList>
    </citation>
    <scope>IDENTIFICATION</scope>
    <source>
        <strain evidence="14">cv. Bd21</strain>
    </source>
</reference>
<evidence type="ECO:0000313" key="11">
    <source>
        <dbReference type="EMBL" id="PNT77063.1"/>
    </source>
</evidence>
<keyword evidence="3" id="KW-0964">Secreted</keyword>
<dbReference type="Gramene" id="PNT77065">
    <property type="protein sequence ID" value="PNT77065"/>
    <property type="gene ID" value="BRADI_1g57295v3"/>
</dbReference>
<evidence type="ECO:0000256" key="5">
    <source>
        <dbReference type="ARBA" id="ARBA00022729"/>
    </source>
</evidence>
<dbReference type="EMBL" id="CM000880">
    <property type="protein sequence ID" value="PNT77064.1"/>
    <property type="molecule type" value="Genomic_DNA"/>
</dbReference>
<comment type="function">
    <text evidence="1">Thionins are small plant proteins which are toxic to animal cells. They seem to exert their toxic effect at the level of the cell membrane. Their precise function is not known.</text>
</comment>
<reference evidence="10 14" key="1">
    <citation type="journal article" date="2010" name="Nature">
        <title>Genome sequencing and analysis of the model grass Brachypodium distachyon.</title>
        <authorList>
            <consortium name="International Brachypodium Initiative"/>
        </authorList>
    </citation>
    <scope>NUCLEOTIDE SEQUENCE [LARGE SCALE GENOMIC DNA]</scope>
    <source>
        <strain evidence="10">Bd21</strain>
        <strain evidence="14">cv. Bd21</strain>
    </source>
</reference>
<dbReference type="GO" id="GO:0090729">
    <property type="term" value="F:toxin activity"/>
    <property type="evidence" value="ECO:0007669"/>
    <property type="project" value="UniProtKB-KW"/>
</dbReference>
<dbReference type="RefSeq" id="XP_024313050.1">
    <property type="nucleotide sequence ID" value="XM_024457282.1"/>
</dbReference>
<evidence type="ECO:0000256" key="1">
    <source>
        <dbReference type="ARBA" id="ARBA00002847"/>
    </source>
</evidence>
<dbReference type="GO" id="GO:0005576">
    <property type="term" value="C:extracellular region"/>
    <property type="evidence" value="ECO:0007669"/>
    <property type="project" value="UniProtKB-SubCell"/>
</dbReference>
<dbReference type="Gene3D" id="3.30.1350.10">
    <property type="entry name" value="Thionin-like"/>
    <property type="match status" value="1"/>
</dbReference>
<evidence type="ECO:0000313" key="12">
    <source>
        <dbReference type="EMBL" id="PNT77064.1"/>
    </source>
</evidence>
<dbReference type="EMBL" id="CM000880">
    <property type="protein sequence ID" value="PNT77063.1"/>
    <property type="molecule type" value="Genomic_DNA"/>
</dbReference>
<dbReference type="EMBL" id="CM000880">
    <property type="protein sequence ID" value="PNT77065.1"/>
    <property type="molecule type" value="Genomic_DNA"/>
</dbReference>
<accession>A0A0Q3S700</accession>
<dbReference type="Proteomes" id="UP000008810">
    <property type="component" value="Chromosome 1"/>
</dbReference>
<organism evidence="10">
    <name type="scientific">Brachypodium distachyon</name>
    <name type="common">Purple false brome</name>
    <name type="synonym">Trachynia distachya</name>
    <dbReference type="NCBI Taxonomy" id="15368"/>
    <lineage>
        <taxon>Eukaryota</taxon>
        <taxon>Viridiplantae</taxon>
        <taxon>Streptophyta</taxon>
        <taxon>Embryophyta</taxon>
        <taxon>Tracheophyta</taxon>
        <taxon>Spermatophyta</taxon>
        <taxon>Magnoliopsida</taxon>
        <taxon>Liliopsida</taxon>
        <taxon>Poales</taxon>
        <taxon>Poaceae</taxon>
        <taxon>BOP clade</taxon>
        <taxon>Pooideae</taxon>
        <taxon>Stipodae</taxon>
        <taxon>Brachypodieae</taxon>
        <taxon>Brachypodium</taxon>
    </lineage>
</organism>
<proteinExistence type="inferred from homology"/>
<dbReference type="InterPro" id="IPR001010">
    <property type="entry name" value="Thionin"/>
</dbReference>
<evidence type="ECO:0000256" key="9">
    <source>
        <dbReference type="SAM" id="SignalP"/>
    </source>
</evidence>
<gene>
    <name evidence="14" type="primary">LOC112269867</name>
    <name evidence="10" type="ORF">BRADI_1g57290v3</name>
    <name evidence="12" type="ORF">BRADI_1g57291v3</name>
    <name evidence="11" type="ORF">BRADI_1g57294v3</name>
    <name evidence="13" type="ORF">BRADI_1g57295v3</name>
</gene>
<dbReference type="OrthoDB" id="653285at2759"/>
<evidence type="ECO:0000256" key="7">
    <source>
        <dbReference type="ARBA" id="ARBA00023157"/>
    </source>
</evidence>
<name>A0A0Q3S700_BRADI</name>
<evidence type="ECO:0000313" key="14">
    <source>
        <dbReference type="EnsemblPlants" id="KQK20882"/>
    </source>
</evidence>
<dbReference type="PANTHER" id="PTHR33920:SF2">
    <property type="entry name" value="THIONIN-2.1-RELATED"/>
    <property type="match status" value="1"/>
</dbReference>
<dbReference type="EMBL" id="CM000880">
    <property type="protein sequence ID" value="KQK20882.1"/>
    <property type="molecule type" value="Genomic_DNA"/>
</dbReference>
<feature type="chain" id="PRO_5006207318" evidence="9">
    <location>
        <begin position="29"/>
        <end position="135"/>
    </location>
</feature>
<dbReference type="SUPFAM" id="SSF57429">
    <property type="entry name" value="Crambin-like"/>
    <property type="match status" value="1"/>
</dbReference>
<dbReference type="Gramene" id="PNT77064">
    <property type="protein sequence ID" value="PNT77064"/>
    <property type="gene ID" value="BRADI_1g57291v3"/>
</dbReference>
<dbReference type="FunFam" id="3.30.1350.10:FF:000001">
    <property type="entry name" value="Hellethionin-D"/>
    <property type="match status" value="1"/>
</dbReference>
<evidence type="ECO:0000256" key="3">
    <source>
        <dbReference type="ARBA" id="ARBA00022525"/>
    </source>
</evidence>
<feature type="signal peptide" evidence="9">
    <location>
        <begin position="1"/>
        <end position="28"/>
    </location>
</feature>
<dbReference type="GeneID" id="112269867"/>
<keyword evidence="5 9" id="KW-0732">Signal</keyword>
<keyword evidence="15" id="KW-1185">Reference proteome</keyword>
<dbReference type="Gramene" id="PNT77063">
    <property type="protein sequence ID" value="PNT77063"/>
    <property type="gene ID" value="BRADI_1g57294v3"/>
</dbReference>